<dbReference type="EMBL" id="JBEDUW010000003">
    <property type="protein sequence ID" value="KAK9939963.1"/>
    <property type="molecule type" value="Genomic_DNA"/>
</dbReference>
<gene>
    <name evidence="1" type="ORF">M0R45_016642</name>
</gene>
<evidence type="ECO:0000313" key="2">
    <source>
        <dbReference type="Proteomes" id="UP001457282"/>
    </source>
</evidence>
<comment type="caution">
    <text evidence="1">The sequence shown here is derived from an EMBL/GenBank/DDBJ whole genome shotgun (WGS) entry which is preliminary data.</text>
</comment>
<accession>A0AAW1XTY0</accession>
<name>A0AAW1XTY0_RUBAR</name>
<reference evidence="1 2" key="1">
    <citation type="journal article" date="2023" name="G3 (Bethesda)">
        <title>A chromosome-length genome assembly and annotation of blackberry (Rubus argutus, cv. 'Hillquist').</title>
        <authorList>
            <person name="Bruna T."/>
            <person name="Aryal R."/>
            <person name="Dudchenko O."/>
            <person name="Sargent D.J."/>
            <person name="Mead D."/>
            <person name="Buti M."/>
            <person name="Cavallini A."/>
            <person name="Hytonen T."/>
            <person name="Andres J."/>
            <person name="Pham M."/>
            <person name="Weisz D."/>
            <person name="Mascagni F."/>
            <person name="Usai G."/>
            <person name="Natali L."/>
            <person name="Bassil N."/>
            <person name="Fernandez G.E."/>
            <person name="Lomsadze A."/>
            <person name="Armour M."/>
            <person name="Olukolu B."/>
            <person name="Poorten T."/>
            <person name="Britton C."/>
            <person name="Davik J."/>
            <person name="Ashrafi H."/>
            <person name="Aiden E.L."/>
            <person name="Borodovsky M."/>
            <person name="Worthington M."/>
        </authorList>
    </citation>
    <scope>NUCLEOTIDE SEQUENCE [LARGE SCALE GENOMIC DNA]</scope>
    <source>
        <strain evidence="1">PI 553951</strain>
    </source>
</reference>
<dbReference type="Proteomes" id="UP001457282">
    <property type="component" value="Unassembled WGS sequence"/>
</dbReference>
<protein>
    <submittedName>
        <fullName evidence="1">Uncharacterized protein</fullName>
    </submittedName>
</protein>
<organism evidence="1 2">
    <name type="scientific">Rubus argutus</name>
    <name type="common">Southern blackberry</name>
    <dbReference type="NCBI Taxonomy" id="59490"/>
    <lineage>
        <taxon>Eukaryota</taxon>
        <taxon>Viridiplantae</taxon>
        <taxon>Streptophyta</taxon>
        <taxon>Embryophyta</taxon>
        <taxon>Tracheophyta</taxon>
        <taxon>Spermatophyta</taxon>
        <taxon>Magnoliopsida</taxon>
        <taxon>eudicotyledons</taxon>
        <taxon>Gunneridae</taxon>
        <taxon>Pentapetalae</taxon>
        <taxon>rosids</taxon>
        <taxon>fabids</taxon>
        <taxon>Rosales</taxon>
        <taxon>Rosaceae</taxon>
        <taxon>Rosoideae</taxon>
        <taxon>Rosoideae incertae sedis</taxon>
        <taxon>Rubus</taxon>
    </lineage>
</organism>
<sequence>MRLRIQWAWAQLAVMPTVVEIGSGAIGLNGEHGLTAETMPAAEAWVLVAAMAFGSLRGLSQPGDSEFVQLVGVEDAMVEIVMLTP</sequence>
<evidence type="ECO:0000313" key="1">
    <source>
        <dbReference type="EMBL" id="KAK9939963.1"/>
    </source>
</evidence>
<keyword evidence="2" id="KW-1185">Reference proteome</keyword>
<proteinExistence type="predicted"/>
<dbReference type="AlphaFoldDB" id="A0AAW1XTY0"/>